<dbReference type="Proteomes" id="UP000652761">
    <property type="component" value="Unassembled WGS sequence"/>
</dbReference>
<reference evidence="1" key="1">
    <citation type="submission" date="2017-07" db="EMBL/GenBank/DDBJ databases">
        <title>Taro Niue Genome Assembly and Annotation.</title>
        <authorList>
            <person name="Atibalentja N."/>
            <person name="Keating K."/>
            <person name="Fields C.J."/>
        </authorList>
    </citation>
    <scope>NUCLEOTIDE SEQUENCE</scope>
    <source>
        <strain evidence="1">Niue_2</strain>
        <tissue evidence="1">Leaf</tissue>
    </source>
</reference>
<protein>
    <submittedName>
        <fullName evidence="1">Uncharacterized protein</fullName>
    </submittedName>
</protein>
<comment type="caution">
    <text evidence="1">The sequence shown here is derived from an EMBL/GenBank/DDBJ whole genome shotgun (WGS) entry which is preliminary data.</text>
</comment>
<gene>
    <name evidence="1" type="ORF">Taro_038875</name>
</gene>
<evidence type="ECO:0000313" key="1">
    <source>
        <dbReference type="EMBL" id="MQM06058.1"/>
    </source>
</evidence>
<keyword evidence="2" id="KW-1185">Reference proteome</keyword>
<evidence type="ECO:0000313" key="2">
    <source>
        <dbReference type="Proteomes" id="UP000652761"/>
    </source>
</evidence>
<accession>A0A843WH53</accession>
<sequence>MQNIVNSPCRTRLEPLGHSLCPALYAFESVGSPDPYYGARQSCIVQAMRATTAQESQESTR</sequence>
<proteinExistence type="predicted"/>
<dbReference type="EMBL" id="NMUH01003529">
    <property type="protein sequence ID" value="MQM06058.1"/>
    <property type="molecule type" value="Genomic_DNA"/>
</dbReference>
<organism evidence="1 2">
    <name type="scientific">Colocasia esculenta</name>
    <name type="common">Wild taro</name>
    <name type="synonym">Arum esculentum</name>
    <dbReference type="NCBI Taxonomy" id="4460"/>
    <lineage>
        <taxon>Eukaryota</taxon>
        <taxon>Viridiplantae</taxon>
        <taxon>Streptophyta</taxon>
        <taxon>Embryophyta</taxon>
        <taxon>Tracheophyta</taxon>
        <taxon>Spermatophyta</taxon>
        <taxon>Magnoliopsida</taxon>
        <taxon>Liliopsida</taxon>
        <taxon>Araceae</taxon>
        <taxon>Aroideae</taxon>
        <taxon>Colocasieae</taxon>
        <taxon>Colocasia</taxon>
    </lineage>
</organism>
<dbReference type="AlphaFoldDB" id="A0A843WH53"/>
<name>A0A843WH53_COLES</name>